<dbReference type="SUPFAM" id="SSF56112">
    <property type="entry name" value="Protein kinase-like (PK-like)"/>
    <property type="match status" value="1"/>
</dbReference>
<comment type="caution">
    <text evidence="2">The sequence shown here is derived from an EMBL/GenBank/DDBJ whole genome shotgun (WGS) entry which is preliminary data.</text>
</comment>
<name>A0A1V8S965_9PEZI</name>
<dbReference type="Proteomes" id="UP000192596">
    <property type="component" value="Unassembled WGS sequence"/>
</dbReference>
<dbReference type="InterPro" id="IPR000719">
    <property type="entry name" value="Prot_kinase_dom"/>
</dbReference>
<evidence type="ECO:0000259" key="1">
    <source>
        <dbReference type="PROSITE" id="PS50011"/>
    </source>
</evidence>
<dbReference type="EMBL" id="NAJO01000101">
    <property type="protein sequence ID" value="OQN95381.1"/>
    <property type="molecule type" value="Genomic_DNA"/>
</dbReference>
<keyword evidence="3" id="KW-1185">Reference proteome</keyword>
<dbReference type="InParanoid" id="A0A1V8S965"/>
<dbReference type="Gene3D" id="1.10.510.10">
    <property type="entry name" value="Transferase(Phosphotransferase) domain 1"/>
    <property type="match status" value="1"/>
</dbReference>
<evidence type="ECO:0000313" key="3">
    <source>
        <dbReference type="Proteomes" id="UP000192596"/>
    </source>
</evidence>
<sequence length="152" mass="17597">MYFKPRIEGRETEFEREVKIMCCIEEAGLRAKIRVPELRGFVVSGENGETLIGILVALIPSPEIGTHLESKGFWRQFELHKKWEQQVNTIVQELHAHDIVWGDVNPTNVIIDEAMNAWVIDFGGMNNVEFVDEEKRETVEGDWQGVQRLFKE</sequence>
<dbReference type="PROSITE" id="PS50011">
    <property type="entry name" value="PROTEIN_KINASE_DOM"/>
    <property type="match status" value="1"/>
</dbReference>
<dbReference type="AlphaFoldDB" id="A0A1V8S965"/>
<gene>
    <name evidence="2" type="ORF">B0A48_18616</name>
</gene>
<feature type="domain" description="Protein kinase" evidence="1">
    <location>
        <begin position="1"/>
        <end position="152"/>
    </location>
</feature>
<reference evidence="3" key="1">
    <citation type="submission" date="2017-03" db="EMBL/GenBank/DDBJ databases">
        <title>Genomes of endolithic fungi from Antarctica.</title>
        <authorList>
            <person name="Coleine C."/>
            <person name="Masonjones S."/>
            <person name="Stajich J.E."/>
        </authorList>
    </citation>
    <scope>NUCLEOTIDE SEQUENCE [LARGE SCALE GENOMIC DNA]</scope>
    <source>
        <strain evidence="3">CCFEE 5527</strain>
    </source>
</reference>
<dbReference type="InterPro" id="IPR011009">
    <property type="entry name" value="Kinase-like_dom_sf"/>
</dbReference>
<dbReference type="GO" id="GO:0004672">
    <property type="term" value="F:protein kinase activity"/>
    <property type="evidence" value="ECO:0007669"/>
    <property type="project" value="InterPro"/>
</dbReference>
<proteinExistence type="predicted"/>
<organism evidence="2 3">
    <name type="scientific">Cryoendolithus antarcticus</name>
    <dbReference type="NCBI Taxonomy" id="1507870"/>
    <lineage>
        <taxon>Eukaryota</taxon>
        <taxon>Fungi</taxon>
        <taxon>Dikarya</taxon>
        <taxon>Ascomycota</taxon>
        <taxon>Pezizomycotina</taxon>
        <taxon>Dothideomycetes</taxon>
        <taxon>Dothideomycetidae</taxon>
        <taxon>Cladosporiales</taxon>
        <taxon>Cladosporiaceae</taxon>
        <taxon>Cryoendolithus</taxon>
    </lineage>
</organism>
<evidence type="ECO:0000313" key="2">
    <source>
        <dbReference type="EMBL" id="OQN95381.1"/>
    </source>
</evidence>
<dbReference type="OrthoDB" id="4062651at2759"/>
<protein>
    <recommendedName>
        <fullName evidence="1">Protein kinase domain-containing protein</fullName>
    </recommendedName>
</protein>
<accession>A0A1V8S965</accession>
<dbReference type="GO" id="GO:0005524">
    <property type="term" value="F:ATP binding"/>
    <property type="evidence" value="ECO:0007669"/>
    <property type="project" value="InterPro"/>
</dbReference>